<keyword evidence="5" id="KW-0175">Coiled coil</keyword>
<feature type="transmembrane region" description="Helical" evidence="6">
    <location>
        <begin position="172"/>
        <end position="189"/>
    </location>
</feature>
<keyword evidence="4 6" id="KW-0472">Membrane</keyword>
<keyword evidence="3 6" id="KW-1133">Transmembrane helix</keyword>
<dbReference type="GO" id="GO:0016020">
    <property type="term" value="C:membrane"/>
    <property type="evidence" value="ECO:0007669"/>
    <property type="project" value="UniProtKB-SubCell"/>
</dbReference>
<dbReference type="GeneID" id="7823408"/>
<dbReference type="AlphaFoldDB" id="I7MA84"/>
<feature type="transmembrane region" description="Helical" evidence="6">
    <location>
        <begin position="256"/>
        <end position="274"/>
    </location>
</feature>
<evidence type="ECO:0000313" key="8">
    <source>
        <dbReference type="Proteomes" id="UP000009168"/>
    </source>
</evidence>
<evidence type="ECO:0000256" key="6">
    <source>
        <dbReference type="SAM" id="Phobius"/>
    </source>
</evidence>
<evidence type="ECO:0000256" key="4">
    <source>
        <dbReference type="ARBA" id="ARBA00023136"/>
    </source>
</evidence>
<feature type="transmembrane region" description="Helical" evidence="6">
    <location>
        <begin position="196"/>
        <end position="213"/>
    </location>
</feature>
<organism evidence="7 8">
    <name type="scientific">Tetrahymena thermophila (strain SB210)</name>
    <dbReference type="NCBI Taxonomy" id="312017"/>
    <lineage>
        <taxon>Eukaryota</taxon>
        <taxon>Sar</taxon>
        <taxon>Alveolata</taxon>
        <taxon>Ciliophora</taxon>
        <taxon>Intramacronucleata</taxon>
        <taxon>Oligohymenophorea</taxon>
        <taxon>Hymenostomatida</taxon>
        <taxon>Tetrahymenina</taxon>
        <taxon>Tetrahymenidae</taxon>
        <taxon>Tetrahymena</taxon>
    </lineage>
</organism>
<accession>I7MA84</accession>
<proteinExistence type="predicted"/>
<name>I7MA84_TETTS</name>
<dbReference type="EMBL" id="GG662464">
    <property type="protein sequence ID" value="EAS03899.3"/>
    <property type="molecule type" value="Genomic_DNA"/>
</dbReference>
<evidence type="ECO:0000256" key="1">
    <source>
        <dbReference type="ARBA" id="ARBA00004141"/>
    </source>
</evidence>
<keyword evidence="8" id="KW-1185">Reference proteome</keyword>
<reference evidence="8" key="1">
    <citation type="journal article" date="2006" name="PLoS Biol.">
        <title>Macronuclear genome sequence of the ciliate Tetrahymena thermophila, a model eukaryote.</title>
        <authorList>
            <person name="Eisen J.A."/>
            <person name="Coyne R.S."/>
            <person name="Wu M."/>
            <person name="Wu D."/>
            <person name="Thiagarajan M."/>
            <person name="Wortman J.R."/>
            <person name="Badger J.H."/>
            <person name="Ren Q."/>
            <person name="Amedeo P."/>
            <person name="Jones K.M."/>
            <person name="Tallon L.J."/>
            <person name="Delcher A.L."/>
            <person name="Salzberg S.L."/>
            <person name="Silva J.C."/>
            <person name="Haas B.J."/>
            <person name="Majoros W.H."/>
            <person name="Farzad M."/>
            <person name="Carlton J.M."/>
            <person name="Smith R.K. Jr."/>
            <person name="Garg J."/>
            <person name="Pearlman R.E."/>
            <person name="Karrer K.M."/>
            <person name="Sun L."/>
            <person name="Manning G."/>
            <person name="Elde N.C."/>
            <person name="Turkewitz A.P."/>
            <person name="Asai D.J."/>
            <person name="Wilkes D.E."/>
            <person name="Wang Y."/>
            <person name="Cai H."/>
            <person name="Collins K."/>
            <person name="Stewart B.A."/>
            <person name="Lee S.R."/>
            <person name="Wilamowska K."/>
            <person name="Weinberg Z."/>
            <person name="Ruzzo W.L."/>
            <person name="Wloga D."/>
            <person name="Gaertig J."/>
            <person name="Frankel J."/>
            <person name="Tsao C.-C."/>
            <person name="Gorovsky M.A."/>
            <person name="Keeling P.J."/>
            <person name="Waller R.F."/>
            <person name="Patron N.J."/>
            <person name="Cherry J.M."/>
            <person name="Stover N.A."/>
            <person name="Krieger C.J."/>
            <person name="del Toro C."/>
            <person name="Ryder H.F."/>
            <person name="Williamson S.C."/>
            <person name="Barbeau R.A."/>
            <person name="Hamilton E.P."/>
            <person name="Orias E."/>
        </authorList>
    </citation>
    <scope>NUCLEOTIDE SEQUENCE [LARGE SCALE GENOMIC DNA]</scope>
    <source>
        <strain evidence="8">SB210</strain>
    </source>
</reference>
<protein>
    <submittedName>
        <fullName evidence="7">Transmembrane protein, putative</fullName>
    </submittedName>
</protein>
<gene>
    <name evidence="7" type="ORF">TTHERM_00455380</name>
</gene>
<sequence>MFSKPTFNALKQSPQLLRKNLSTQSYNCNNAFNMNNYLTNRNLRLFNQIQYSIFNRNKNELEEIQKAKKNALEEMGDKYVYDRPSFQVVNNDKFLQKIKKLEEANKEQKAKLDGYKFPLLLIFFTLFIYYQWETIPYNVVFKHATISEYIPKEQYYHAIFTSALSIMNQGSLLVYGPALLYSLYLCGLYMRQRHMFYLFASNALVTCGITFLYERNKDQPVAMLTPKTHGAVTPLAFMSAFAAIKPDYCMFRNKAFPFFLIPAIYLMYECYEYKNYYVNEVCRPAHIGAMVYGAMFGLVFKRLML</sequence>
<dbReference type="SUPFAM" id="SSF144091">
    <property type="entry name" value="Rhomboid-like"/>
    <property type="match status" value="1"/>
</dbReference>
<evidence type="ECO:0000256" key="3">
    <source>
        <dbReference type="ARBA" id="ARBA00022989"/>
    </source>
</evidence>
<dbReference type="InterPro" id="IPR035952">
    <property type="entry name" value="Rhomboid-like_sf"/>
</dbReference>
<evidence type="ECO:0000256" key="2">
    <source>
        <dbReference type="ARBA" id="ARBA00022692"/>
    </source>
</evidence>
<dbReference type="InParanoid" id="I7MA84"/>
<dbReference type="KEGG" id="tet:TTHERM_00455380"/>
<dbReference type="Proteomes" id="UP000009168">
    <property type="component" value="Unassembled WGS sequence"/>
</dbReference>
<feature type="transmembrane region" description="Helical" evidence="6">
    <location>
        <begin position="228"/>
        <end position="244"/>
    </location>
</feature>
<dbReference type="RefSeq" id="XP_001024144.3">
    <property type="nucleotide sequence ID" value="XM_001024144.3"/>
</dbReference>
<comment type="subcellular location">
    <subcellularLocation>
        <location evidence="1">Membrane</location>
        <topology evidence="1">Multi-pass membrane protein</topology>
    </subcellularLocation>
</comment>
<feature type="transmembrane region" description="Helical" evidence="6">
    <location>
        <begin position="115"/>
        <end position="132"/>
    </location>
</feature>
<evidence type="ECO:0000313" key="7">
    <source>
        <dbReference type="EMBL" id="EAS03899.3"/>
    </source>
</evidence>
<feature type="transmembrane region" description="Helical" evidence="6">
    <location>
        <begin position="286"/>
        <end position="304"/>
    </location>
</feature>
<keyword evidence="2 6" id="KW-0812">Transmembrane</keyword>
<dbReference type="OrthoDB" id="298025at2759"/>
<feature type="coiled-coil region" evidence="5">
    <location>
        <begin position="54"/>
        <end position="111"/>
    </location>
</feature>
<evidence type="ECO:0000256" key="5">
    <source>
        <dbReference type="SAM" id="Coils"/>
    </source>
</evidence>
<dbReference type="eggNOG" id="ENOG502SS7P">
    <property type="taxonomic scope" value="Eukaryota"/>
</dbReference>